<evidence type="ECO:0000313" key="1">
    <source>
        <dbReference type="EMBL" id="KKN44726.1"/>
    </source>
</evidence>
<reference evidence="1" key="1">
    <citation type="journal article" date="2015" name="Nature">
        <title>Complex archaea that bridge the gap between prokaryotes and eukaryotes.</title>
        <authorList>
            <person name="Spang A."/>
            <person name="Saw J.H."/>
            <person name="Jorgensen S.L."/>
            <person name="Zaremba-Niedzwiedzka K."/>
            <person name="Martijn J."/>
            <person name="Lind A.E."/>
            <person name="van Eijk R."/>
            <person name="Schleper C."/>
            <person name="Guy L."/>
            <person name="Ettema T.J."/>
        </authorList>
    </citation>
    <scope>NUCLEOTIDE SEQUENCE</scope>
</reference>
<dbReference type="EMBL" id="LAZR01001433">
    <property type="protein sequence ID" value="KKN44726.1"/>
    <property type="molecule type" value="Genomic_DNA"/>
</dbReference>
<organism evidence="1">
    <name type="scientific">marine sediment metagenome</name>
    <dbReference type="NCBI Taxonomy" id="412755"/>
    <lineage>
        <taxon>unclassified sequences</taxon>
        <taxon>metagenomes</taxon>
        <taxon>ecological metagenomes</taxon>
    </lineage>
</organism>
<protein>
    <submittedName>
        <fullName evidence="1">Uncharacterized protein</fullName>
    </submittedName>
</protein>
<sequence length="196" mass="22397">MSKAIVESLVSDMALTQNEAGTTESFYQNTMKELSLKPLFTDVRLIEITAETSQYTIPDDVGLILEMFYDSEIVFREPLSSMSVHNRNWKDLKGPPEFYVVESETSKQFRLVPEPQISSKDFAFLLGEPLGRDFPEYSVGLIHTKVQNENPDWMDLPIALKVVSKEFQKESKYQDPDFAEVCNQLADMVLNGQRTL</sequence>
<proteinExistence type="predicted"/>
<comment type="caution">
    <text evidence="1">The sequence shown here is derived from an EMBL/GenBank/DDBJ whole genome shotgun (WGS) entry which is preliminary data.</text>
</comment>
<dbReference type="AlphaFoldDB" id="A0A0F9T6Y0"/>
<gene>
    <name evidence="1" type="ORF">LCGC14_0690050</name>
</gene>
<accession>A0A0F9T6Y0</accession>
<name>A0A0F9T6Y0_9ZZZZ</name>